<protein>
    <submittedName>
        <fullName evidence="2">Integron cassette protein</fullName>
    </submittedName>
</protein>
<name>M1E1E6_VIBCL</name>
<dbReference type="AlphaFoldDB" id="M1E1E6"/>
<accession>M1E1E6</accession>
<evidence type="ECO:0007829" key="3">
    <source>
        <dbReference type="PDB" id="3FY6"/>
    </source>
</evidence>
<sequence>RENLYFQGMTEVNLNIYSPRWGRHETYIVELHKDYMEISMGAVTIKATYSENQDPEWSEETLQDIMNNDSVYPPEITQNLFQHAWLEWRKGALDNDEVTRELELVAQWVNKVTEAKPNSDFWRKYF</sequence>
<feature type="domain" description="Integron cassette protein" evidence="1">
    <location>
        <begin position="11"/>
        <end position="113"/>
    </location>
</feature>
<dbReference type="Pfam" id="PF21648">
    <property type="entry name" value="M1E1E6-like"/>
    <property type="match status" value="1"/>
</dbReference>
<dbReference type="PDB" id="3FY6">
    <property type="method" value="X-ray"/>
    <property type="resolution" value="2.10 A"/>
    <property type="chains" value="A/B/C/D=1-126"/>
</dbReference>
<organism evidence="2">
    <name type="scientific">Vibrio cholerae</name>
    <dbReference type="NCBI Taxonomy" id="666"/>
    <lineage>
        <taxon>Bacteria</taxon>
        <taxon>Pseudomonadati</taxon>
        <taxon>Pseudomonadota</taxon>
        <taxon>Gammaproteobacteria</taxon>
        <taxon>Vibrionales</taxon>
        <taxon>Vibrionaceae</taxon>
        <taxon>Vibrio</taxon>
    </lineage>
</organism>
<dbReference type="InterPro" id="IPR048473">
    <property type="entry name" value="M1E1E6-like"/>
</dbReference>
<dbReference type="PDBsum" id="3FY6"/>
<proteinExistence type="evidence at protein level"/>
<dbReference type="EvolutionaryTrace" id="M1E1E6"/>
<reference evidence="2 3" key="1">
    <citation type="journal article" date="2013" name="PLoS ONE">
        <title>Integron gene cassettes: a repository of novel protein folds with distinct interaction sites.</title>
        <authorList>
            <person name="Sureshan V."/>
            <person name="Deshpande C.N."/>
            <person name="Boucher Y."/>
            <person name="Koenig J.E."/>
            <person name="null"/>
            <person name="Stokes H.W."/>
            <person name="Harrop S.J."/>
            <person name="Curmi P.M."/>
            <person name="Mabbutt B.C."/>
        </authorList>
    </citation>
    <scope>X-RAY CRYSTALLOGRAPHY (2.10 ANGSTROMS)</scope>
</reference>
<evidence type="ECO:0000313" key="2">
    <source>
        <dbReference type="PDB" id="3FY6"/>
    </source>
</evidence>
<dbReference type="InterPro" id="IPR048474">
    <property type="entry name" value="M1E1E6-like_sf"/>
</dbReference>
<evidence type="ECO:0000259" key="1">
    <source>
        <dbReference type="Pfam" id="PF21648"/>
    </source>
</evidence>
<dbReference type="Gene3D" id="3.30.2210.10">
    <property type="entry name" value="Integron cassette protein superfamily"/>
    <property type="match status" value="1"/>
</dbReference>
<keyword evidence="2 3" id="KW-0002">3D-structure</keyword>
<dbReference type="SMR" id="M1E1E6"/>